<dbReference type="InterPro" id="IPR011004">
    <property type="entry name" value="Trimer_LpxA-like_sf"/>
</dbReference>
<comment type="similarity">
    <text evidence="2">Belongs to the transferase hexapeptide repeat family.</text>
</comment>
<dbReference type="InterPro" id="IPR042122">
    <property type="entry name" value="Ser_AcTrfase_N_sf"/>
</dbReference>
<name>A0A7S0DXJ4_9EUKA</name>
<evidence type="ECO:0000256" key="2">
    <source>
        <dbReference type="ARBA" id="ARBA00007274"/>
    </source>
</evidence>
<dbReference type="SUPFAM" id="SSF51161">
    <property type="entry name" value="Trimeric LpxA-like enzymes"/>
    <property type="match status" value="1"/>
</dbReference>
<evidence type="ECO:0000256" key="7">
    <source>
        <dbReference type="ARBA" id="ARBA00049486"/>
    </source>
</evidence>
<evidence type="ECO:0000256" key="1">
    <source>
        <dbReference type="ARBA" id="ARBA00004876"/>
    </source>
</evidence>
<dbReference type="Gene3D" id="1.10.3130.10">
    <property type="entry name" value="serine acetyltransferase, domain 1"/>
    <property type="match status" value="1"/>
</dbReference>
<dbReference type="GO" id="GO:0009001">
    <property type="term" value="F:serine O-acetyltransferase activity"/>
    <property type="evidence" value="ECO:0007669"/>
    <property type="project" value="UniProtKB-EC"/>
</dbReference>
<feature type="chain" id="PRO_5031074412" description="serine O-acetyltransferase" evidence="8">
    <location>
        <begin position="24"/>
        <end position="357"/>
    </location>
</feature>
<dbReference type="EC" id="2.3.1.30" evidence="3"/>
<dbReference type="CDD" id="cd03354">
    <property type="entry name" value="LbH_SAT"/>
    <property type="match status" value="1"/>
</dbReference>
<evidence type="ECO:0000256" key="8">
    <source>
        <dbReference type="SAM" id="SignalP"/>
    </source>
</evidence>
<dbReference type="Pfam" id="PF06426">
    <property type="entry name" value="SATase_N"/>
    <property type="match status" value="1"/>
</dbReference>
<comment type="pathway">
    <text evidence="1">Amino-acid biosynthesis; L-cysteine biosynthesis; L-cysteine from L-serine: step 1/2.</text>
</comment>
<reference evidence="10" key="1">
    <citation type="submission" date="2021-01" db="EMBL/GenBank/DDBJ databases">
        <authorList>
            <person name="Corre E."/>
            <person name="Pelletier E."/>
            <person name="Niang G."/>
            <person name="Scheremetjew M."/>
            <person name="Finn R."/>
            <person name="Kale V."/>
            <person name="Holt S."/>
            <person name="Cochrane G."/>
            <person name="Meng A."/>
            <person name="Brown T."/>
            <person name="Cohen L."/>
        </authorList>
    </citation>
    <scope>NUCLEOTIDE SEQUENCE</scope>
    <source>
        <strain evidence="10">CCMP1374</strain>
    </source>
</reference>
<protein>
    <recommendedName>
        <fullName evidence="3">serine O-acetyltransferase</fullName>
        <ecNumber evidence="3">2.3.1.30</ecNumber>
    </recommendedName>
</protein>
<organism evidence="10">
    <name type="scientific">Phaeocystis antarctica</name>
    <dbReference type="NCBI Taxonomy" id="33657"/>
    <lineage>
        <taxon>Eukaryota</taxon>
        <taxon>Haptista</taxon>
        <taxon>Haptophyta</taxon>
        <taxon>Prymnesiophyceae</taxon>
        <taxon>Phaeocystales</taxon>
        <taxon>Phaeocystaceae</taxon>
        <taxon>Phaeocystis</taxon>
    </lineage>
</organism>
<evidence type="ECO:0000256" key="6">
    <source>
        <dbReference type="ARBA" id="ARBA00023315"/>
    </source>
</evidence>
<keyword evidence="8" id="KW-0732">Signal</keyword>
<evidence type="ECO:0000256" key="4">
    <source>
        <dbReference type="ARBA" id="ARBA00022605"/>
    </source>
</evidence>
<dbReference type="InterPro" id="IPR045304">
    <property type="entry name" value="LbH_SAT"/>
</dbReference>
<feature type="signal peptide" evidence="8">
    <location>
        <begin position="1"/>
        <end position="23"/>
    </location>
</feature>
<sequence>MRFFTTAQGIALLLPLVTHRAPGRPTMLSGYPEFDYENVGNIKKPVQVTAPPPPPPPPPYRPATSLVPASLEIALREFDFASSTDEEVAAIAARLMEQLKREAEPLSGSPLTAALADRILQHESLPGALANVLASKMVRKDHTSKGTEVSRAEAAALCETMKSTYASPAVLRAVVADLIKCFLVDPAADGLLQPMLFFKGFHALQVYRVGHMLWERGGAADQAAALLLQSRVSEAFSIDIHPAATIGNGVMLDHGTGVVIGSTAVLGDDIYMLHQVTLGATGKPTFGAKRHPTVGSGCVLGASSTVLGDVTVGDGCTVGASAIVTRDVPDDTTVVGVNKLVQKKEGETDEYTWYYDI</sequence>
<dbReference type="SMART" id="SM00971">
    <property type="entry name" value="SATase_N"/>
    <property type="match status" value="1"/>
</dbReference>
<dbReference type="UniPathway" id="UPA00136">
    <property type="reaction ID" value="UER00199"/>
</dbReference>
<dbReference type="GO" id="GO:0006535">
    <property type="term" value="P:cysteine biosynthetic process from serine"/>
    <property type="evidence" value="ECO:0007669"/>
    <property type="project" value="InterPro"/>
</dbReference>
<dbReference type="PANTHER" id="PTHR42811">
    <property type="entry name" value="SERINE ACETYLTRANSFERASE"/>
    <property type="match status" value="1"/>
</dbReference>
<evidence type="ECO:0000313" key="10">
    <source>
        <dbReference type="EMBL" id="CAD8466986.1"/>
    </source>
</evidence>
<proteinExistence type="inferred from homology"/>
<dbReference type="Pfam" id="PF00132">
    <property type="entry name" value="Hexapep"/>
    <property type="match status" value="1"/>
</dbReference>
<keyword evidence="6" id="KW-0012">Acyltransferase</keyword>
<feature type="domain" description="Serine acetyltransferase N-terminal" evidence="9">
    <location>
        <begin position="95"/>
        <end position="206"/>
    </location>
</feature>
<keyword evidence="5" id="KW-0808">Transferase</keyword>
<dbReference type="Gene3D" id="2.160.10.10">
    <property type="entry name" value="Hexapeptide repeat proteins"/>
    <property type="match status" value="1"/>
</dbReference>
<dbReference type="InterPro" id="IPR010493">
    <property type="entry name" value="Ser_AcTrfase_N"/>
</dbReference>
<accession>A0A7S0DXJ4</accession>
<evidence type="ECO:0000259" key="9">
    <source>
        <dbReference type="SMART" id="SM00971"/>
    </source>
</evidence>
<keyword evidence="4" id="KW-0028">Amino-acid biosynthesis</keyword>
<dbReference type="AlphaFoldDB" id="A0A7S0DXJ4"/>
<dbReference type="InterPro" id="IPR001451">
    <property type="entry name" value="Hexapep"/>
</dbReference>
<evidence type="ECO:0000256" key="5">
    <source>
        <dbReference type="ARBA" id="ARBA00022679"/>
    </source>
</evidence>
<dbReference type="FunFam" id="2.160.10.10:FF:000007">
    <property type="entry name" value="Serine acetyltransferase"/>
    <property type="match status" value="1"/>
</dbReference>
<dbReference type="EMBL" id="HBEP01000869">
    <property type="protein sequence ID" value="CAD8466986.1"/>
    <property type="molecule type" value="Transcribed_RNA"/>
</dbReference>
<gene>
    <name evidence="10" type="ORF">PANT1444_LOCUS518</name>
</gene>
<dbReference type="GO" id="GO:0005737">
    <property type="term" value="C:cytoplasm"/>
    <property type="evidence" value="ECO:0007669"/>
    <property type="project" value="InterPro"/>
</dbReference>
<evidence type="ECO:0000256" key="3">
    <source>
        <dbReference type="ARBA" id="ARBA00013266"/>
    </source>
</evidence>
<comment type="catalytic activity">
    <reaction evidence="7">
        <text>L-serine + acetyl-CoA = O-acetyl-L-serine + CoA</text>
        <dbReference type="Rhea" id="RHEA:24560"/>
        <dbReference type="ChEBI" id="CHEBI:33384"/>
        <dbReference type="ChEBI" id="CHEBI:57287"/>
        <dbReference type="ChEBI" id="CHEBI:57288"/>
        <dbReference type="ChEBI" id="CHEBI:58340"/>
        <dbReference type="EC" id="2.3.1.30"/>
    </reaction>
</comment>